<organism evidence="6 7">
    <name type="scientific">Lederbergia lenta</name>
    <name type="common">Bacillus lentus</name>
    <dbReference type="NCBI Taxonomy" id="1467"/>
    <lineage>
        <taxon>Bacteria</taxon>
        <taxon>Bacillati</taxon>
        <taxon>Bacillota</taxon>
        <taxon>Bacilli</taxon>
        <taxon>Bacillales</taxon>
        <taxon>Bacillaceae</taxon>
        <taxon>Lederbergia</taxon>
    </lineage>
</organism>
<dbReference type="PANTHER" id="PTHR43649:SF33">
    <property type="entry name" value="POLYGALACTURONAN_RHAMNOGALACTURONAN-BINDING PROTEIN YTCQ"/>
    <property type="match status" value="1"/>
</dbReference>
<reference evidence="6 7" key="1">
    <citation type="submission" date="2018-06" db="EMBL/GenBank/DDBJ databases">
        <authorList>
            <consortium name="Pathogen Informatics"/>
            <person name="Doyle S."/>
        </authorList>
    </citation>
    <scope>NUCLEOTIDE SEQUENCE [LARGE SCALE GENOMIC DNA]</scope>
    <source>
        <strain evidence="6 7">NCTC4824</strain>
    </source>
</reference>
<keyword evidence="5" id="KW-0449">Lipoprotein</keyword>
<keyword evidence="4" id="KW-0564">Palmitate</keyword>
<evidence type="ECO:0000313" key="6">
    <source>
        <dbReference type="EMBL" id="SQI53427.1"/>
    </source>
</evidence>
<sequence length="437" mass="48240">MKKKWSLIKVIPMLLVLLLIISGCSSGASKGSDGKSGGKVKLTMSAWGNPAEIKVYQKAIDEYQKENPNVEVKLLPVPGDNYEQKLMTQLSGGQASDVFYAGSEYISKLISTGKLAELSEFLEGPDSYVKPDEFAEGLWGAAKKDDEIYGVAVDNNPFLMYYNKKLLKEAGVEKTPQEYFDEGQWNWDTFAEMTGKLNAAGKRGFVAENNSGHLFSWIWSNGGEMYDEEGNIILEENEKAKETFEYLAKLVKDKNVTYAGSLPKGQGADAMFMSNQVGFVAAGRWLTPMFSENKSLEFDYIPWPTNTGEKTEPGAIATAYIATSVDSKNLEEAKKFLSFYTSTVGQEARLTGNGNAVPSVSGIDEIITDAEIPEHASYLIDARESGFVDDKQSVIPGLDKEISDIMDLMYLGKQDAPKTIEAVSKKAKDMIEDYRQQ</sequence>
<keyword evidence="1" id="KW-1003">Cell membrane</keyword>
<gene>
    <name evidence="6" type="primary">yesO_4</name>
    <name evidence="6" type="ORF">NCTC4824_00890</name>
</gene>
<name>A0A2X4VMM5_LEDLE</name>
<evidence type="ECO:0000256" key="4">
    <source>
        <dbReference type="ARBA" id="ARBA00023139"/>
    </source>
</evidence>
<accession>A0A2X4VMM5</accession>
<dbReference type="RefSeq" id="WP_066144925.1">
    <property type="nucleotide sequence ID" value="NZ_CBCSGM010000007.1"/>
</dbReference>
<dbReference type="EMBL" id="LS483476">
    <property type="protein sequence ID" value="SQI53427.1"/>
    <property type="molecule type" value="Genomic_DNA"/>
</dbReference>
<evidence type="ECO:0000256" key="5">
    <source>
        <dbReference type="ARBA" id="ARBA00023288"/>
    </source>
</evidence>
<dbReference type="InterPro" id="IPR050490">
    <property type="entry name" value="Bact_solute-bd_prot1"/>
</dbReference>
<keyword evidence="3" id="KW-0472">Membrane</keyword>
<dbReference type="PROSITE" id="PS51257">
    <property type="entry name" value="PROKAR_LIPOPROTEIN"/>
    <property type="match status" value="1"/>
</dbReference>
<dbReference type="PANTHER" id="PTHR43649">
    <property type="entry name" value="ARABINOSE-BINDING PROTEIN-RELATED"/>
    <property type="match status" value="1"/>
</dbReference>
<dbReference type="Gene3D" id="3.40.190.10">
    <property type="entry name" value="Periplasmic binding protein-like II"/>
    <property type="match status" value="1"/>
</dbReference>
<keyword evidence="2" id="KW-0732">Signal</keyword>
<evidence type="ECO:0000313" key="7">
    <source>
        <dbReference type="Proteomes" id="UP000249134"/>
    </source>
</evidence>
<protein>
    <submittedName>
        <fullName evidence="6">Sugar ABC transporter substrate-binding protein</fullName>
    </submittedName>
</protein>
<dbReference type="AlphaFoldDB" id="A0A2X4VMM5"/>
<evidence type="ECO:0000256" key="2">
    <source>
        <dbReference type="ARBA" id="ARBA00022729"/>
    </source>
</evidence>
<dbReference type="SUPFAM" id="SSF53850">
    <property type="entry name" value="Periplasmic binding protein-like II"/>
    <property type="match status" value="1"/>
</dbReference>
<evidence type="ECO:0000256" key="3">
    <source>
        <dbReference type="ARBA" id="ARBA00023136"/>
    </source>
</evidence>
<keyword evidence="7" id="KW-1185">Reference proteome</keyword>
<dbReference type="Proteomes" id="UP000249134">
    <property type="component" value="Chromosome 1"/>
</dbReference>
<dbReference type="CDD" id="cd13585">
    <property type="entry name" value="PBP2_TMBP_like"/>
    <property type="match status" value="1"/>
</dbReference>
<dbReference type="InterPro" id="IPR006059">
    <property type="entry name" value="SBP"/>
</dbReference>
<dbReference type="KEGG" id="blen:NCTC4824_00890"/>
<evidence type="ECO:0000256" key="1">
    <source>
        <dbReference type="ARBA" id="ARBA00022475"/>
    </source>
</evidence>
<dbReference type="STRING" id="1348624.GCA_001591545_03368"/>
<dbReference type="Pfam" id="PF01547">
    <property type="entry name" value="SBP_bac_1"/>
    <property type="match status" value="1"/>
</dbReference>
<proteinExistence type="predicted"/>